<dbReference type="Proteomes" id="UP000829196">
    <property type="component" value="Unassembled WGS sequence"/>
</dbReference>
<feature type="domain" description="U-box" evidence="9">
    <location>
        <begin position="223"/>
        <end position="302"/>
    </location>
</feature>
<evidence type="ECO:0000256" key="6">
    <source>
        <dbReference type="ARBA" id="ARBA00022771"/>
    </source>
</evidence>
<dbReference type="EMBL" id="JAGYWB010000005">
    <property type="protein sequence ID" value="KAI0522754.1"/>
    <property type="molecule type" value="Genomic_DNA"/>
</dbReference>
<dbReference type="EC" id="2.3.2.27" evidence="3"/>
<evidence type="ECO:0000256" key="5">
    <source>
        <dbReference type="ARBA" id="ARBA00022723"/>
    </source>
</evidence>
<comment type="pathway">
    <text evidence="2">Protein modification; protein ubiquitination.</text>
</comment>
<keyword evidence="4" id="KW-0808">Transferase</keyword>
<organism evidence="10 11">
    <name type="scientific">Dendrobium nobile</name>
    <name type="common">Orchid</name>
    <dbReference type="NCBI Taxonomy" id="94219"/>
    <lineage>
        <taxon>Eukaryota</taxon>
        <taxon>Viridiplantae</taxon>
        <taxon>Streptophyta</taxon>
        <taxon>Embryophyta</taxon>
        <taxon>Tracheophyta</taxon>
        <taxon>Spermatophyta</taxon>
        <taxon>Magnoliopsida</taxon>
        <taxon>Liliopsida</taxon>
        <taxon>Asparagales</taxon>
        <taxon>Orchidaceae</taxon>
        <taxon>Epidendroideae</taxon>
        <taxon>Malaxideae</taxon>
        <taxon>Dendrobiinae</taxon>
        <taxon>Dendrobium</taxon>
    </lineage>
</organism>
<dbReference type="GO" id="GO:0061630">
    <property type="term" value="F:ubiquitin protein ligase activity"/>
    <property type="evidence" value="ECO:0007669"/>
    <property type="project" value="UniProtKB-EC"/>
</dbReference>
<dbReference type="InterPro" id="IPR013083">
    <property type="entry name" value="Znf_RING/FYVE/PHD"/>
</dbReference>
<dbReference type="OrthoDB" id="26899at2759"/>
<accession>A0A8T3BUX3</accession>
<dbReference type="SMR" id="A0A8T3BUX3"/>
<reference evidence="10" key="1">
    <citation type="journal article" date="2022" name="Front. Genet.">
        <title>Chromosome-Scale Assembly of the Dendrobium nobile Genome Provides Insights Into the Molecular Mechanism of the Biosynthesis of the Medicinal Active Ingredient of Dendrobium.</title>
        <authorList>
            <person name="Xu Q."/>
            <person name="Niu S.-C."/>
            <person name="Li K.-L."/>
            <person name="Zheng P.-J."/>
            <person name="Zhang X.-J."/>
            <person name="Jia Y."/>
            <person name="Liu Y."/>
            <person name="Niu Y.-X."/>
            <person name="Yu L.-H."/>
            <person name="Chen D.-F."/>
            <person name="Zhang G.-Q."/>
        </authorList>
    </citation>
    <scope>NUCLEOTIDE SEQUENCE</scope>
    <source>
        <tissue evidence="10">Leaf</tissue>
    </source>
</reference>
<dbReference type="InterPro" id="IPR016024">
    <property type="entry name" value="ARM-type_fold"/>
</dbReference>
<dbReference type="SMART" id="SM00504">
    <property type="entry name" value="Ubox"/>
    <property type="match status" value="1"/>
</dbReference>
<dbReference type="GO" id="GO:0016925">
    <property type="term" value="P:protein sumoylation"/>
    <property type="evidence" value="ECO:0007669"/>
    <property type="project" value="UniProtKB-ARBA"/>
</dbReference>
<keyword evidence="5" id="KW-0479">Metal-binding</keyword>
<evidence type="ECO:0000259" key="9">
    <source>
        <dbReference type="PROSITE" id="PS51698"/>
    </source>
</evidence>
<evidence type="ECO:0000256" key="2">
    <source>
        <dbReference type="ARBA" id="ARBA00004906"/>
    </source>
</evidence>
<evidence type="ECO:0000256" key="4">
    <source>
        <dbReference type="ARBA" id="ARBA00022679"/>
    </source>
</evidence>
<keyword evidence="6" id="KW-0863">Zinc-finger</keyword>
<dbReference type="InterPro" id="IPR000225">
    <property type="entry name" value="Armadillo"/>
</dbReference>
<evidence type="ECO:0000256" key="7">
    <source>
        <dbReference type="ARBA" id="ARBA00022833"/>
    </source>
</evidence>
<dbReference type="Pfam" id="PF11789">
    <property type="entry name" value="zf-Nse"/>
    <property type="match status" value="1"/>
</dbReference>
<dbReference type="PROSITE" id="PS51698">
    <property type="entry name" value="U_BOX"/>
    <property type="match status" value="1"/>
</dbReference>
<dbReference type="PANTHER" id="PTHR45958">
    <property type="entry name" value="RING-TYPE E3 UBIQUITIN TRANSFERASE"/>
    <property type="match status" value="1"/>
</dbReference>
<evidence type="ECO:0000256" key="1">
    <source>
        <dbReference type="ARBA" id="ARBA00000900"/>
    </source>
</evidence>
<feature type="repeat" description="ARM" evidence="8">
    <location>
        <begin position="434"/>
        <end position="462"/>
    </location>
</feature>
<proteinExistence type="predicted"/>
<comment type="caution">
    <text evidence="10">The sequence shown here is derived from an EMBL/GenBank/DDBJ whole genome shotgun (WGS) entry which is preliminary data.</text>
</comment>
<sequence>MDILMNLRDEAYTRVVDELSDLITSGETIRNEEENIRRFSEQMIYVREIIIKLQSQQSGGQFTCSSTTANLLRRMEIAVNNARETIEGYKSKSSLLRLLFCRSVVSKLNQSSKEITDVLSLLPLTDIGISLNIYSNLDAIIHSLKSMELKLEENTKTIHSRLDLYISENSDPSLPPLIEAKEVKVGEPINEAYQFTKMLECFSSEMAPPIQRERSTVDEIVSLPNIFFYCPLTLKLMEDPVNVSCNHSYERKAVEDYFRSGHKFCLLCKKELISSSLGKLELTPNPTLLNTISEWKQRNALINAEKNAKKKLRDAAERITFDNMESTNQVLEELKAVMKEMPSCISEATDSSCKLVQKLAGLLKKSAAAGNAGLVLWCLLFIARFSQENKETIGRGGVIKCLLKQLKTEPIAAVVLLELSTNDRIAQKIIENKSSIPVLVSLLDNPNSHLAENARAVLKNLSNSISNIILIAKSGYLTPFLHEFNAQGNSEEMRAFMAEELAHMQLTEAAASNLNNENFIFHMTVMLTSSLPASQLASLKCIKRLMAFSGIRISFLSTVSTVSAVLCIITDTATEQQSRKEAFDILISLIETSQTFEQESYPGLLRLYSSSNIHNLLEQMNPSIPNDQVWLLRLLLAMFQKSDTARDWIISDREAMNHLFSALNLDWNSEVRFNALKLIYCVTGNYSNDVPLPPPDKETTLNSIIAILTKSCIAEEVSIAANIISHLPRGDKTVDAVLQSSTVLKAINVLISHANKSNEVLENALGALLRCIDQSNSSFLIQVGKLEPVIVQMLSTGSSLVKLRAAMILTHLARCSPESSRSLLGALHFRQPSWKNVFLTHCTVHESCSLQRVICLVKAGAVRPLVDMVDAMNPVAAEAALRALETLFDNGNTEPSVSQSMFNAVAAGTIVENKGAAPILEVLERGPVPLKKVALELFGKIYKHSDITSGELEKFKAILFYLLNEEDELKKKVKVLLTELF</sequence>
<dbReference type="InterPro" id="IPR003613">
    <property type="entry name" value="Ubox_domain"/>
</dbReference>
<dbReference type="AlphaFoldDB" id="A0A8T3BUX3"/>
<dbReference type="InterPro" id="IPR004181">
    <property type="entry name" value="Znf_MIZ"/>
</dbReference>
<dbReference type="SUPFAM" id="SSF57850">
    <property type="entry name" value="RING/U-box"/>
    <property type="match status" value="1"/>
</dbReference>
<dbReference type="GO" id="GO:0008270">
    <property type="term" value="F:zinc ion binding"/>
    <property type="evidence" value="ECO:0007669"/>
    <property type="project" value="UniProtKB-KW"/>
</dbReference>
<evidence type="ECO:0000256" key="8">
    <source>
        <dbReference type="PROSITE-ProRule" id="PRU00259"/>
    </source>
</evidence>
<name>A0A8T3BUX3_DENNO</name>
<comment type="catalytic activity">
    <reaction evidence="1">
        <text>S-ubiquitinyl-[E2 ubiquitin-conjugating enzyme]-L-cysteine + [acceptor protein]-L-lysine = [E2 ubiquitin-conjugating enzyme]-L-cysteine + N(6)-ubiquitinyl-[acceptor protein]-L-lysine.</text>
        <dbReference type="EC" id="2.3.2.27"/>
    </reaction>
</comment>
<evidence type="ECO:0000313" key="10">
    <source>
        <dbReference type="EMBL" id="KAI0522754.1"/>
    </source>
</evidence>
<dbReference type="SMART" id="SM00185">
    <property type="entry name" value="ARM"/>
    <property type="match status" value="4"/>
</dbReference>
<keyword evidence="7" id="KW-0862">Zinc</keyword>
<dbReference type="SUPFAM" id="SSF48371">
    <property type="entry name" value="ARM repeat"/>
    <property type="match status" value="2"/>
</dbReference>
<dbReference type="Gene3D" id="1.25.10.10">
    <property type="entry name" value="Leucine-rich Repeat Variant"/>
    <property type="match status" value="2"/>
</dbReference>
<dbReference type="PANTHER" id="PTHR45958:SF11">
    <property type="entry name" value="RING-TYPE E3 UBIQUITIN TRANSFERASE"/>
    <property type="match status" value="1"/>
</dbReference>
<dbReference type="InterPro" id="IPR011989">
    <property type="entry name" value="ARM-like"/>
</dbReference>
<dbReference type="Gene3D" id="3.30.40.10">
    <property type="entry name" value="Zinc/RING finger domain, C3HC4 (zinc finger)"/>
    <property type="match status" value="1"/>
</dbReference>
<dbReference type="PROSITE" id="PS50176">
    <property type="entry name" value="ARM_REPEAT"/>
    <property type="match status" value="1"/>
</dbReference>
<keyword evidence="11" id="KW-1185">Reference proteome</keyword>
<protein>
    <recommendedName>
        <fullName evidence="3">RING-type E3 ubiquitin transferase</fullName>
        <ecNumber evidence="3">2.3.2.27</ecNumber>
    </recommendedName>
</protein>
<evidence type="ECO:0000313" key="11">
    <source>
        <dbReference type="Proteomes" id="UP000829196"/>
    </source>
</evidence>
<gene>
    <name evidence="10" type="ORF">KFK09_005139</name>
</gene>
<dbReference type="GO" id="GO:0016567">
    <property type="term" value="P:protein ubiquitination"/>
    <property type="evidence" value="ECO:0007669"/>
    <property type="project" value="InterPro"/>
</dbReference>
<evidence type="ECO:0000256" key="3">
    <source>
        <dbReference type="ARBA" id="ARBA00012483"/>
    </source>
</evidence>
<dbReference type="InterPro" id="IPR052608">
    <property type="entry name" value="U-box_domain_protein"/>
</dbReference>